<gene>
    <name evidence="2" type="ORF">C1752_06348</name>
</gene>
<dbReference type="EMBL" id="PQWO01000017">
    <property type="protein sequence ID" value="PZD71492.1"/>
    <property type="molecule type" value="Genomic_DNA"/>
</dbReference>
<proteinExistence type="predicted"/>
<comment type="caution">
    <text evidence="2">The sequence shown here is derived from an EMBL/GenBank/DDBJ whole genome shotgun (WGS) entry which is preliminary data.</text>
</comment>
<dbReference type="AlphaFoldDB" id="A0A2W1JKM1"/>
<evidence type="ECO:0000313" key="2">
    <source>
        <dbReference type="EMBL" id="PZD71492.1"/>
    </source>
</evidence>
<keyword evidence="3" id="KW-1185">Reference proteome</keyword>
<dbReference type="RefSeq" id="WP_110988040.1">
    <property type="nucleotide sequence ID" value="NZ_CAWNWM010000017.1"/>
</dbReference>
<sequence>MGESKRRQESQGEQYGKDPRILPWIPFSEQQLIQFFRVANKGAWVGIGIVVIAWVILRFIGPLLGLWEVQY</sequence>
<keyword evidence="1" id="KW-0812">Transmembrane</keyword>
<feature type="transmembrane region" description="Helical" evidence="1">
    <location>
        <begin position="43"/>
        <end position="67"/>
    </location>
</feature>
<dbReference type="InterPro" id="IPR021262">
    <property type="entry name" value="DUF2839"/>
</dbReference>
<organism evidence="2 3">
    <name type="scientific">Acaryochloris thomasi RCC1774</name>
    <dbReference type="NCBI Taxonomy" id="1764569"/>
    <lineage>
        <taxon>Bacteria</taxon>
        <taxon>Bacillati</taxon>
        <taxon>Cyanobacteriota</taxon>
        <taxon>Cyanophyceae</taxon>
        <taxon>Acaryochloridales</taxon>
        <taxon>Acaryochloridaceae</taxon>
        <taxon>Acaryochloris</taxon>
        <taxon>Acaryochloris thomasi</taxon>
    </lineage>
</organism>
<evidence type="ECO:0000256" key="1">
    <source>
        <dbReference type="SAM" id="Phobius"/>
    </source>
</evidence>
<evidence type="ECO:0000313" key="3">
    <source>
        <dbReference type="Proteomes" id="UP000248857"/>
    </source>
</evidence>
<protein>
    <recommendedName>
        <fullName evidence="4">DUF2839 domain-containing protein</fullName>
    </recommendedName>
</protein>
<name>A0A2W1JKM1_9CYAN</name>
<accession>A0A2W1JKM1</accession>
<evidence type="ECO:0008006" key="4">
    <source>
        <dbReference type="Google" id="ProtNLM"/>
    </source>
</evidence>
<dbReference type="Proteomes" id="UP000248857">
    <property type="component" value="Unassembled WGS sequence"/>
</dbReference>
<reference evidence="2 3" key="1">
    <citation type="journal article" date="2018" name="Sci. Rep.">
        <title>A novel species of the marine cyanobacterium Acaryochloris with a unique pigment content and lifestyle.</title>
        <authorList>
            <person name="Partensky F."/>
            <person name="Six C."/>
            <person name="Ratin M."/>
            <person name="Garczarek L."/>
            <person name="Vaulot D."/>
            <person name="Probert I."/>
            <person name="Calteau A."/>
            <person name="Gourvil P."/>
            <person name="Marie D."/>
            <person name="Grebert T."/>
            <person name="Bouchier C."/>
            <person name="Le Panse S."/>
            <person name="Gachenot M."/>
            <person name="Rodriguez F."/>
            <person name="Garrido J.L."/>
        </authorList>
    </citation>
    <scope>NUCLEOTIDE SEQUENCE [LARGE SCALE GENOMIC DNA]</scope>
    <source>
        <strain evidence="2 3">RCC1774</strain>
    </source>
</reference>
<dbReference type="Pfam" id="PF10999">
    <property type="entry name" value="DUF2839"/>
    <property type="match status" value="1"/>
</dbReference>
<dbReference type="OrthoDB" id="541226at2"/>
<keyword evidence="1" id="KW-1133">Transmembrane helix</keyword>
<keyword evidence="1" id="KW-0472">Membrane</keyword>